<keyword evidence="8" id="KW-0406">Ion transport</keyword>
<keyword evidence="2" id="KW-0813">Transport</keyword>
<dbReference type="Gene3D" id="1.10.287.70">
    <property type="match status" value="1"/>
</dbReference>
<accession>A0A7S3QJI9</accession>
<dbReference type="InterPro" id="IPR005821">
    <property type="entry name" value="Ion_trans_dom"/>
</dbReference>
<evidence type="ECO:0000256" key="11">
    <source>
        <dbReference type="SAM" id="MobiDB-lite"/>
    </source>
</evidence>
<protein>
    <recommendedName>
        <fullName evidence="13">Ion transport domain-containing protein</fullName>
    </recommendedName>
</protein>
<evidence type="ECO:0000256" key="8">
    <source>
        <dbReference type="ARBA" id="ARBA00023065"/>
    </source>
</evidence>
<evidence type="ECO:0000256" key="2">
    <source>
        <dbReference type="ARBA" id="ARBA00022448"/>
    </source>
</evidence>
<keyword evidence="4 12" id="KW-0812">Transmembrane</keyword>
<feature type="transmembrane region" description="Helical" evidence="12">
    <location>
        <begin position="114"/>
        <end position="133"/>
    </location>
</feature>
<gene>
    <name evidence="14" type="ORF">CDEB00056_LOCUS23654</name>
</gene>
<feature type="transmembrane region" description="Helical" evidence="12">
    <location>
        <begin position="184"/>
        <end position="204"/>
    </location>
</feature>
<evidence type="ECO:0000256" key="1">
    <source>
        <dbReference type="ARBA" id="ARBA00004141"/>
    </source>
</evidence>
<feature type="compositionally biased region" description="Low complexity" evidence="11">
    <location>
        <begin position="364"/>
        <end position="377"/>
    </location>
</feature>
<proteinExistence type="predicted"/>
<feature type="transmembrane region" description="Helical" evidence="12">
    <location>
        <begin position="145"/>
        <end position="163"/>
    </location>
</feature>
<dbReference type="Pfam" id="PF00520">
    <property type="entry name" value="Ion_trans"/>
    <property type="match status" value="1"/>
</dbReference>
<organism evidence="14">
    <name type="scientific">Chaetoceros debilis</name>
    <dbReference type="NCBI Taxonomy" id="122233"/>
    <lineage>
        <taxon>Eukaryota</taxon>
        <taxon>Sar</taxon>
        <taxon>Stramenopiles</taxon>
        <taxon>Ochrophyta</taxon>
        <taxon>Bacillariophyta</taxon>
        <taxon>Coscinodiscophyceae</taxon>
        <taxon>Chaetocerotophycidae</taxon>
        <taxon>Chaetocerotales</taxon>
        <taxon>Chaetocerotaceae</taxon>
        <taxon>Chaetoceros</taxon>
    </lineage>
</organism>
<reference evidence="14" key="1">
    <citation type="submission" date="2021-01" db="EMBL/GenBank/DDBJ databases">
        <authorList>
            <person name="Corre E."/>
            <person name="Pelletier E."/>
            <person name="Niang G."/>
            <person name="Scheremetjew M."/>
            <person name="Finn R."/>
            <person name="Kale V."/>
            <person name="Holt S."/>
            <person name="Cochrane G."/>
            <person name="Meng A."/>
            <person name="Brown T."/>
            <person name="Cohen L."/>
        </authorList>
    </citation>
    <scope>NUCLEOTIDE SEQUENCE</scope>
    <source>
        <strain evidence="14">MM31A-1</strain>
    </source>
</reference>
<dbReference type="PANTHER" id="PTHR11537">
    <property type="entry name" value="VOLTAGE-GATED POTASSIUM CHANNEL"/>
    <property type="match status" value="1"/>
</dbReference>
<evidence type="ECO:0000256" key="10">
    <source>
        <dbReference type="ARBA" id="ARBA00023303"/>
    </source>
</evidence>
<comment type="subcellular location">
    <subcellularLocation>
        <location evidence="1">Membrane</location>
        <topology evidence="1">Multi-pass membrane protein</topology>
    </subcellularLocation>
</comment>
<feature type="domain" description="Ion transport" evidence="13">
    <location>
        <begin position="116"/>
        <end position="303"/>
    </location>
</feature>
<dbReference type="GO" id="GO:0001508">
    <property type="term" value="P:action potential"/>
    <property type="evidence" value="ECO:0007669"/>
    <property type="project" value="TreeGrafter"/>
</dbReference>
<dbReference type="GO" id="GO:0008076">
    <property type="term" value="C:voltage-gated potassium channel complex"/>
    <property type="evidence" value="ECO:0007669"/>
    <property type="project" value="InterPro"/>
</dbReference>
<feature type="transmembrane region" description="Helical" evidence="12">
    <location>
        <begin position="251"/>
        <end position="273"/>
    </location>
</feature>
<evidence type="ECO:0000256" key="3">
    <source>
        <dbReference type="ARBA" id="ARBA00022538"/>
    </source>
</evidence>
<evidence type="ECO:0000256" key="7">
    <source>
        <dbReference type="ARBA" id="ARBA00022989"/>
    </source>
</evidence>
<dbReference type="AlphaFoldDB" id="A0A7S3QJI9"/>
<feature type="region of interest" description="Disordered" evidence="11">
    <location>
        <begin position="362"/>
        <end position="387"/>
    </location>
</feature>
<dbReference type="PANTHER" id="PTHR11537:SF254">
    <property type="entry name" value="POTASSIUM VOLTAGE-GATED CHANNEL PROTEIN SHAB"/>
    <property type="match status" value="1"/>
</dbReference>
<dbReference type="GO" id="GO:0005249">
    <property type="term" value="F:voltage-gated potassium channel activity"/>
    <property type="evidence" value="ECO:0007669"/>
    <property type="project" value="InterPro"/>
</dbReference>
<sequence>MTVKDYGSVNVDGAETRGRRLSLNEKKKTLRRSIQMRPKLASSVPVKNVNSRYSHSGGVYENIFRPGKILTKQLLSPSQLHSRTHQEEQELFVRKQRHSFMYTMLNSNSRQRQAVIFKKAMTLIILIDVAFFIASTEPGYGKHSIFYYEEAVVSTFFLVEYIIRLVTITESQKYRKLGPIMGRLKYMCSFHALVDAFATFPFFLEILMGGEKNLPHLTYIRFFRLMRILRTDSLGKAIDSLQRVLYYNREILYVAGVMAVGLIMFTAVLMYYLRPREIGADEKEWSLTTAIYYSTLMLTGQGGPEGDLPWYTRSVVLLTGLFSIGMFAIPASMLTWGFEAEAARVAAKTRKRHLRKLAGEPIYSSSSSSSSASSYSNDNDDLDSSASSSDEEYLKLIAGEDDASAEGGNTVIEESLKEILSVVSSKDTRDFHNPSQEVLVARMDILERKVDKILGMLKARSKG</sequence>
<keyword evidence="3" id="KW-0633">Potassium transport</keyword>
<evidence type="ECO:0000256" key="12">
    <source>
        <dbReference type="SAM" id="Phobius"/>
    </source>
</evidence>
<keyword evidence="10" id="KW-0407">Ion channel</keyword>
<evidence type="ECO:0000256" key="5">
    <source>
        <dbReference type="ARBA" id="ARBA00022826"/>
    </source>
</evidence>
<keyword evidence="9 12" id="KW-0472">Membrane</keyword>
<keyword evidence="7 12" id="KW-1133">Transmembrane helix</keyword>
<dbReference type="InterPro" id="IPR028325">
    <property type="entry name" value="VG_K_chnl"/>
</dbReference>
<evidence type="ECO:0000313" key="14">
    <source>
        <dbReference type="EMBL" id="CAE0478801.1"/>
    </source>
</evidence>
<dbReference type="SUPFAM" id="SSF81324">
    <property type="entry name" value="Voltage-gated potassium channels"/>
    <property type="match status" value="1"/>
</dbReference>
<evidence type="ECO:0000256" key="6">
    <source>
        <dbReference type="ARBA" id="ARBA00022958"/>
    </source>
</evidence>
<feature type="transmembrane region" description="Helical" evidence="12">
    <location>
        <begin position="315"/>
        <end position="338"/>
    </location>
</feature>
<dbReference type="EMBL" id="HBIO01030868">
    <property type="protein sequence ID" value="CAE0478801.1"/>
    <property type="molecule type" value="Transcribed_RNA"/>
</dbReference>
<evidence type="ECO:0000256" key="4">
    <source>
        <dbReference type="ARBA" id="ARBA00022692"/>
    </source>
</evidence>
<name>A0A7S3QJI9_9STRA</name>
<evidence type="ECO:0000256" key="9">
    <source>
        <dbReference type="ARBA" id="ARBA00023136"/>
    </source>
</evidence>
<keyword evidence="5" id="KW-0631">Potassium channel</keyword>
<keyword evidence="6" id="KW-0630">Potassium</keyword>
<evidence type="ECO:0000259" key="13">
    <source>
        <dbReference type="Pfam" id="PF00520"/>
    </source>
</evidence>